<organism evidence="2 3">
    <name type="scientific">Pseudomonas auratipiscis</name>
    <dbReference type="NCBI Taxonomy" id="3115853"/>
    <lineage>
        <taxon>Bacteria</taxon>
        <taxon>Pseudomonadati</taxon>
        <taxon>Pseudomonadota</taxon>
        <taxon>Gammaproteobacteria</taxon>
        <taxon>Pseudomonadales</taxon>
        <taxon>Pseudomonadaceae</taxon>
        <taxon>Pseudomonas</taxon>
    </lineage>
</organism>
<dbReference type="RefSeq" id="WP_136475942.1">
    <property type="nucleotide sequence ID" value="NZ_JAZDCU010000003.1"/>
</dbReference>
<dbReference type="CDD" id="cd02065">
    <property type="entry name" value="B12-binding_like"/>
    <property type="match status" value="1"/>
</dbReference>
<dbReference type="Gene3D" id="3.40.50.280">
    <property type="entry name" value="Cobalamin-binding domain"/>
    <property type="match status" value="1"/>
</dbReference>
<dbReference type="Proteomes" id="UP001307839">
    <property type="component" value="Unassembled WGS sequence"/>
</dbReference>
<accession>A0AB35WN15</accession>
<gene>
    <name evidence="2" type="ORF">V0R53_06310</name>
</gene>
<dbReference type="GO" id="GO:0031419">
    <property type="term" value="F:cobalamin binding"/>
    <property type="evidence" value="ECO:0007669"/>
    <property type="project" value="InterPro"/>
</dbReference>
<dbReference type="PROSITE" id="PS51332">
    <property type="entry name" value="B12_BINDING"/>
    <property type="match status" value="1"/>
</dbReference>
<dbReference type="InterPro" id="IPR036724">
    <property type="entry name" value="Cobalamin-bd_sf"/>
</dbReference>
<dbReference type="EMBL" id="JAZDQP010000003">
    <property type="protein sequence ID" value="MEE1866005.1"/>
    <property type="molecule type" value="Genomic_DNA"/>
</dbReference>
<dbReference type="AlphaFoldDB" id="A0AB35WN15"/>
<name>A0AB35WN15_9PSED</name>
<feature type="domain" description="B12-binding" evidence="1">
    <location>
        <begin position="4"/>
        <end position="140"/>
    </location>
</feature>
<reference evidence="2 3" key="1">
    <citation type="submission" date="2024-01" db="EMBL/GenBank/DDBJ databases">
        <title>Unpublished Manusciprt.</title>
        <authorList>
            <person name="Duman M."/>
            <person name="Valdes E.G."/>
            <person name="Ajmi N."/>
            <person name="Altun S."/>
            <person name="Saticioglu I.B."/>
        </authorList>
    </citation>
    <scope>NUCLEOTIDE SEQUENCE [LARGE SCALE GENOMIC DNA]</scope>
    <source>
        <strain evidence="2 3">120P</strain>
    </source>
</reference>
<evidence type="ECO:0000313" key="2">
    <source>
        <dbReference type="EMBL" id="MEE1866005.1"/>
    </source>
</evidence>
<dbReference type="SUPFAM" id="SSF52242">
    <property type="entry name" value="Cobalamin (vitamin B12)-binding domain"/>
    <property type="match status" value="1"/>
</dbReference>
<keyword evidence="3" id="KW-1185">Reference proteome</keyword>
<proteinExistence type="predicted"/>
<dbReference type="GO" id="GO:0046872">
    <property type="term" value="F:metal ion binding"/>
    <property type="evidence" value="ECO:0007669"/>
    <property type="project" value="InterPro"/>
</dbReference>
<evidence type="ECO:0000259" key="1">
    <source>
        <dbReference type="PROSITE" id="PS51332"/>
    </source>
</evidence>
<dbReference type="Pfam" id="PF02310">
    <property type="entry name" value="B12-binding"/>
    <property type="match status" value="1"/>
</dbReference>
<comment type="caution">
    <text evidence="2">The sequence shown here is derived from an EMBL/GenBank/DDBJ whole genome shotgun (WGS) entry which is preliminary data.</text>
</comment>
<evidence type="ECO:0000313" key="3">
    <source>
        <dbReference type="Proteomes" id="UP001307839"/>
    </source>
</evidence>
<dbReference type="InterPro" id="IPR006158">
    <property type="entry name" value="Cobalamin-bd"/>
</dbReference>
<protein>
    <submittedName>
        <fullName evidence="2">Cobalamin-dependent protein</fullName>
    </submittedName>
</protein>
<sequence length="152" mass="16899">MNGEHTCLLATVESDAHMWNLVYLQLWLSEHGVSVKNLGSCTPVEDILQVLAQGRTQLLVISSVNGHGHYQGLALIEEIRRRYPNLPCVIGGKLTTSQDQTRAVRQQLLTAGFDQVFIEADAIAAFECYLDTFKKRARPPFVLGTDTALSWT</sequence>